<comment type="caution">
    <text evidence="2">The sequence shown here is derived from an EMBL/GenBank/DDBJ whole genome shotgun (WGS) entry which is preliminary data.</text>
</comment>
<sequence>MIETGQSFLVKVSREQAEYIDSGNCIKGKKKKKKKKKRRRRRRRRRKKEVEDQKKEEQRVMWLWLRHVDSHPLVLLFYQDLSGITKQVIYQERSMYYTHPDLIDGEKKAVPLKSFVGVGDFLLLMGVCWFPLSKQCLAIRIEYMDSVYVIKMDDHRWSEKDMKDVVKKMLYDDKTLKMLHSFRNS</sequence>
<feature type="region of interest" description="Disordered" evidence="1">
    <location>
        <begin position="23"/>
        <end position="52"/>
    </location>
</feature>
<dbReference type="AlphaFoldDB" id="A0AAV4ER47"/>
<keyword evidence="3" id="KW-1185">Reference proteome</keyword>
<protein>
    <submittedName>
        <fullName evidence="2">Uncharacterized protein</fullName>
    </submittedName>
</protein>
<evidence type="ECO:0000313" key="3">
    <source>
        <dbReference type="Proteomes" id="UP000762676"/>
    </source>
</evidence>
<gene>
    <name evidence="2" type="ORF">ElyMa_003600000</name>
</gene>
<feature type="compositionally biased region" description="Basic residues" evidence="1">
    <location>
        <begin position="27"/>
        <end position="47"/>
    </location>
</feature>
<reference evidence="2 3" key="1">
    <citation type="journal article" date="2021" name="Elife">
        <title>Chloroplast acquisition without the gene transfer in kleptoplastic sea slugs, Plakobranchus ocellatus.</title>
        <authorList>
            <person name="Maeda T."/>
            <person name="Takahashi S."/>
            <person name="Yoshida T."/>
            <person name="Shimamura S."/>
            <person name="Takaki Y."/>
            <person name="Nagai Y."/>
            <person name="Toyoda A."/>
            <person name="Suzuki Y."/>
            <person name="Arimoto A."/>
            <person name="Ishii H."/>
            <person name="Satoh N."/>
            <person name="Nishiyama T."/>
            <person name="Hasebe M."/>
            <person name="Maruyama T."/>
            <person name="Minagawa J."/>
            <person name="Obokata J."/>
            <person name="Shigenobu S."/>
        </authorList>
    </citation>
    <scope>NUCLEOTIDE SEQUENCE [LARGE SCALE GENOMIC DNA]</scope>
</reference>
<proteinExistence type="predicted"/>
<dbReference type="EMBL" id="BMAT01007389">
    <property type="protein sequence ID" value="GFR63241.1"/>
    <property type="molecule type" value="Genomic_DNA"/>
</dbReference>
<dbReference type="Proteomes" id="UP000762676">
    <property type="component" value="Unassembled WGS sequence"/>
</dbReference>
<organism evidence="2 3">
    <name type="scientific">Elysia marginata</name>
    <dbReference type="NCBI Taxonomy" id="1093978"/>
    <lineage>
        <taxon>Eukaryota</taxon>
        <taxon>Metazoa</taxon>
        <taxon>Spiralia</taxon>
        <taxon>Lophotrochozoa</taxon>
        <taxon>Mollusca</taxon>
        <taxon>Gastropoda</taxon>
        <taxon>Heterobranchia</taxon>
        <taxon>Euthyneura</taxon>
        <taxon>Panpulmonata</taxon>
        <taxon>Sacoglossa</taxon>
        <taxon>Placobranchoidea</taxon>
        <taxon>Plakobranchidae</taxon>
        <taxon>Elysia</taxon>
    </lineage>
</organism>
<evidence type="ECO:0000256" key="1">
    <source>
        <dbReference type="SAM" id="MobiDB-lite"/>
    </source>
</evidence>
<evidence type="ECO:0000313" key="2">
    <source>
        <dbReference type="EMBL" id="GFR63241.1"/>
    </source>
</evidence>
<name>A0AAV4ER47_9GAST</name>
<accession>A0AAV4ER47</accession>